<reference evidence="1" key="2">
    <citation type="submission" date="2015-06" db="UniProtKB">
        <authorList>
            <consortium name="EnsemblPlants"/>
        </authorList>
    </citation>
    <scope>IDENTIFICATION</scope>
</reference>
<organism evidence="1 2">
    <name type="scientific">Oryza rufipogon</name>
    <name type="common">Brownbeard rice</name>
    <name type="synonym">Asian wild rice</name>
    <dbReference type="NCBI Taxonomy" id="4529"/>
    <lineage>
        <taxon>Eukaryota</taxon>
        <taxon>Viridiplantae</taxon>
        <taxon>Streptophyta</taxon>
        <taxon>Embryophyta</taxon>
        <taxon>Tracheophyta</taxon>
        <taxon>Spermatophyta</taxon>
        <taxon>Magnoliopsida</taxon>
        <taxon>Liliopsida</taxon>
        <taxon>Poales</taxon>
        <taxon>Poaceae</taxon>
        <taxon>BOP clade</taxon>
        <taxon>Oryzoideae</taxon>
        <taxon>Oryzeae</taxon>
        <taxon>Oryzinae</taxon>
        <taxon>Oryza</taxon>
    </lineage>
</organism>
<name>A0A0E0NB41_ORYRU</name>
<dbReference type="Proteomes" id="UP000008022">
    <property type="component" value="Unassembled WGS sequence"/>
</dbReference>
<dbReference type="HOGENOM" id="CLU_1597036_0_0_1"/>
<accession>A0A0E0NB41</accession>
<dbReference type="EnsemblPlants" id="ORUFI02G07220.1">
    <property type="protein sequence ID" value="ORUFI02G07220.1"/>
    <property type="gene ID" value="ORUFI02G07220"/>
</dbReference>
<evidence type="ECO:0000313" key="1">
    <source>
        <dbReference type="EnsemblPlants" id="ORUFI02G07220.1"/>
    </source>
</evidence>
<reference evidence="2" key="1">
    <citation type="submission" date="2013-06" db="EMBL/GenBank/DDBJ databases">
        <authorList>
            <person name="Zhao Q."/>
        </authorList>
    </citation>
    <scope>NUCLEOTIDE SEQUENCE</scope>
    <source>
        <strain evidence="2">cv. W1943</strain>
    </source>
</reference>
<protein>
    <submittedName>
        <fullName evidence="1">Uncharacterized protein</fullName>
    </submittedName>
</protein>
<sequence>MEEAKLDIGEHGDRNLRGDLILSFFPSISKKSFVCMGMAKLELDLPCSDSVHKKSSPQDSIYNRKGFNTKSKEHFHEQPSTLSNELLMHIQIQDLSVDGSRRRHLDRTVAPFEKKIASARVSGRCRGRERRAMRLHEGSVLMDTAACILSAKSNSVCMRDACQARRT</sequence>
<keyword evidence="2" id="KW-1185">Reference proteome</keyword>
<evidence type="ECO:0000313" key="2">
    <source>
        <dbReference type="Proteomes" id="UP000008022"/>
    </source>
</evidence>
<proteinExistence type="predicted"/>
<dbReference type="AlphaFoldDB" id="A0A0E0NB41"/>
<dbReference type="Gramene" id="ORUFI02G07220.1">
    <property type="protein sequence ID" value="ORUFI02G07220.1"/>
    <property type="gene ID" value="ORUFI02G07220"/>
</dbReference>